<proteinExistence type="predicted"/>
<sequence length="240" mass="27887">MKNTRHALKDFTIKILHRFILQHEGNRHTKENKKFHGVLRYRNRKFFRWNSSVSQSLLYLQKKIPCLYLWRTLLVVFTLFSMKNVSLAQGNIVDYFLMNPDAWEDTKRIIHKEPTKIVVADGLKGLGFNLAELTEGDEVALVFIESQKAERLKYKGFCNGEDKLLPGKNRVVSVITRNSGDRTRFHYKFVLQRNVNSEPVTIYNNGNAILESIYDGSLPVRDISNLSGIELCEIEVHSNW</sequence>
<dbReference type="Proteomes" id="UP000319783">
    <property type="component" value="Unassembled WGS sequence"/>
</dbReference>
<accession>A0A533QIX7</accession>
<comment type="caution">
    <text evidence="1">The sequence shown here is derived from an EMBL/GenBank/DDBJ whole genome shotgun (WGS) entry which is preliminary data.</text>
</comment>
<reference evidence="1 2" key="1">
    <citation type="submission" date="2019-04" db="EMBL/GenBank/DDBJ databases">
        <title>Genome of a novel bacterium Candidatus Jettenia ecosi reconstructed from metagenome of an anammox bioreactor.</title>
        <authorList>
            <person name="Mardanov A.V."/>
            <person name="Beletsky A.V."/>
            <person name="Ravin N.V."/>
            <person name="Botchkova E.A."/>
            <person name="Litti Y.V."/>
            <person name="Nozhevnikova A.N."/>
        </authorList>
    </citation>
    <scope>NUCLEOTIDE SEQUENCE [LARGE SCALE GENOMIC DNA]</scope>
    <source>
        <strain evidence="1">J2</strain>
    </source>
</reference>
<dbReference type="AlphaFoldDB" id="A0A533QIX7"/>
<evidence type="ECO:0000313" key="1">
    <source>
        <dbReference type="EMBL" id="TLD40510.1"/>
    </source>
</evidence>
<protein>
    <submittedName>
        <fullName evidence="1">Uncharacterized protein</fullName>
    </submittedName>
</protein>
<organism evidence="1 2">
    <name type="scientific">Candidatus Jettenia ecosi</name>
    <dbReference type="NCBI Taxonomy" id="2494326"/>
    <lineage>
        <taxon>Bacteria</taxon>
        <taxon>Pseudomonadati</taxon>
        <taxon>Planctomycetota</taxon>
        <taxon>Candidatus Brocadiia</taxon>
        <taxon>Candidatus Brocadiales</taxon>
        <taxon>Candidatus Brocadiaceae</taxon>
        <taxon>Candidatus Jettenia</taxon>
    </lineage>
</organism>
<gene>
    <name evidence="1" type="ORF">JETT_3234</name>
</gene>
<name>A0A533QIX7_9BACT</name>
<dbReference type="EMBL" id="SULG01000096">
    <property type="protein sequence ID" value="TLD40510.1"/>
    <property type="molecule type" value="Genomic_DNA"/>
</dbReference>
<evidence type="ECO:0000313" key="2">
    <source>
        <dbReference type="Proteomes" id="UP000319783"/>
    </source>
</evidence>